<evidence type="ECO:0000256" key="1">
    <source>
        <dbReference type="ARBA" id="ARBA00004651"/>
    </source>
</evidence>
<dbReference type="InterPro" id="IPR001123">
    <property type="entry name" value="LeuE-type"/>
</dbReference>
<dbReference type="GO" id="GO:0015171">
    <property type="term" value="F:amino acid transmembrane transporter activity"/>
    <property type="evidence" value="ECO:0007669"/>
    <property type="project" value="TreeGrafter"/>
</dbReference>
<feature type="transmembrane region" description="Helical" evidence="6">
    <location>
        <begin position="142"/>
        <end position="166"/>
    </location>
</feature>
<reference evidence="7" key="2">
    <citation type="submission" date="2020-09" db="EMBL/GenBank/DDBJ databases">
        <authorList>
            <person name="Sun Q."/>
            <person name="Kim S."/>
        </authorList>
    </citation>
    <scope>NUCLEOTIDE SEQUENCE</scope>
    <source>
        <strain evidence="7">KCTC 42731</strain>
    </source>
</reference>
<evidence type="ECO:0000256" key="6">
    <source>
        <dbReference type="SAM" id="Phobius"/>
    </source>
</evidence>
<dbReference type="GO" id="GO:0005886">
    <property type="term" value="C:plasma membrane"/>
    <property type="evidence" value="ECO:0007669"/>
    <property type="project" value="UniProtKB-SubCell"/>
</dbReference>
<dbReference type="RefSeq" id="WP_189771178.1">
    <property type="nucleotide sequence ID" value="NZ_BNCK01000005.1"/>
</dbReference>
<dbReference type="Pfam" id="PF01810">
    <property type="entry name" value="LysE"/>
    <property type="match status" value="1"/>
</dbReference>
<dbReference type="PANTHER" id="PTHR30086">
    <property type="entry name" value="ARGININE EXPORTER PROTEIN ARGO"/>
    <property type="match status" value="1"/>
</dbReference>
<comment type="subcellular location">
    <subcellularLocation>
        <location evidence="1">Cell membrane</location>
        <topology evidence="1">Multi-pass membrane protein</topology>
    </subcellularLocation>
</comment>
<organism evidence="7 8">
    <name type="scientific">Thalassotalea marina</name>
    <dbReference type="NCBI Taxonomy" id="1673741"/>
    <lineage>
        <taxon>Bacteria</taxon>
        <taxon>Pseudomonadati</taxon>
        <taxon>Pseudomonadota</taxon>
        <taxon>Gammaproteobacteria</taxon>
        <taxon>Alteromonadales</taxon>
        <taxon>Colwelliaceae</taxon>
        <taxon>Thalassotalea</taxon>
    </lineage>
</organism>
<evidence type="ECO:0000256" key="2">
    <source>
        <dbReference type="ARBA" id="ARBA00022475"/>
    </source>
</evidence>
<keyword evidence="4 6" id="KW-1133">Transmembrane helix</keyword>
<evidence type="ECO:0000313" key="7">
    <source>
        <dbReference type="EMBL" id="GHF96104.1"/>
    </source>
</evidence>
<keyword evidence="8" id="KW-1185">Reference proteome</keyword>
<feature type="transmembrane region" description="Helical" evidence="6">
    <location>
        <begin position="40"/>
        <end position="59"/>
    </location>
</feature>
<gene>
    <name evidence="7" type="ORF">GCM10017161_25560</name>
</gene>
<evidence type="ECO:0000256" key="4">
    <source>
        <dbReference type="ARBA" id="ARBA00022989"/>
    </source>
</evidence>
<evidence type="ECO:0000256" key="3">
    <source>
        <dbReference type="ARBA" id="ARBA00022692"/>
    </source>
</evidence>
<evidence type="ECO:0000256" key="5">
    <source>
        <dbReference type="ARBA" id="ARBA00023136"/>
    </source>
</evidence>
<dbReference type="GO" id="GO:0033228">
    <property type="term" value="P:cysteine export across plasma membrane"/>
    <property type="evidence" value="ECO:0007669"/>
    <property type="project" value="TreeGrafter"/>
</dbReference>
<accession>A0A919ELV7</accession>
<keyword evidence="2" id="KW-1003">Cell membrane</keyword>
<dbReference type="Proteomes" id="UP000623842">
    <property type="component" value="Unassembled WGS sequence"/>
</dbReference>
<feature type="transmembrane region" description="Helical" evidence="6">
    <location>
        <begin position="71"/>
        <end position="89"/>
    </location>
</feature>
<sequence>MEYFVALAFFAFASSATPGPNNVMVMTSGLNFGVRPSIPLLLGICIGFSLMIVVVGLGFSHLFTVFPSLHLLIKIIGTGYLLYLAYLITKTPSTTTKETSDKPLTFINGALFQWVNAKAWVVATGAIAVYSSSDAELINQTIIIALVFLVVSLPSVGLWLVAGSILSHWLKHENKRKAFNYVMAFLLVLSVFPVISELMAIMLAT</sequence>
<protein>
    <submittedName>
        <fullName evidence="7">Lysine transporter LysE</fullName>
    </submittedName>
</protein>
<proteinExistence type="predicted"/>
<name>A0A919ELV7_9GAMM</name>
<dbReference type="AlphaFoldDB" id="A0A919ELV7"/>
<keyword evidence="5 6" id="KW-0472">Membrane</keyword>
<keyword evidence="3 6" id="KW-0812">Transmembrane</keyword>
<dbReference type="EMBL" id="BNCK01000005">
    <property type="protein sequence ID" value="GHF96104.1"/>
    <property type="molecule type" value="Genomic_DNA"/>
</dbReference>
<feature type="transmembrane region" description="Helical" evidence="6">
    <location>
        <begin position="109"/>
        <end position="130"/>
    </location>
</feature>
<feature type="transmembrane region" description="Helical" evidence="6">
    <location>
        <begin position="178"/>
        <end position="204"/>
    </location>
</feature>
<evidence type="ECO:0000313" key="8">
    <source>
        <dbReference type="Proteomes" id="UP000623842"/>
    </source>
</evidence>
<reference evidence="7" key="1">
    <citation type="journal article" date="2014" name="Int. J. Syst. Evol. Microbiol.">
        <title>Complete genome sequence of Corynebacterium casei LMG S-19264T (=DSM 44701T), isolated from a smear-ripened cheese.</title>
        <authorList>
            <consortium name="US DOE Joint Genome Institute (JGI-PGF)"/>
            <person name="Walter F."/>
            <person name="Albersmeier A."/>
            <person name="Kalinowski J."/>
            <person name="Ruckert C."/>
        </authorList>
    </citation>
    <scope>NUCLEOTIDE SEQUENCE</scope>
    <source>
        <strain evidence="7">KCTC 42731</strain>
    </source>
</reference>
<comment type="caution">
    <text evidence="7">The sequence shown here is derived from an EMBL/GenBank/DDBJ whole genome shotgun (WGS) entry which is preliminary data.</text>
</comment>
<dbReference type="PANTHER" id="PTHR30086:SF20">
    <property type="entry name" value="ARGININE EXPORTER PROTEIN ARGO-RELATED"/>
    <property type="match status" value="1"/>
</dbReference>